<comment type="caution">
    <text evidence="1">The sequence shown here is derived from an EMBL/GenBank/DDBJ whole genome shotgun (WGS) entry which is preliminary data.</text>
</comment>
<organism evidence="1 2">
    <name type="scientific">Corynebacterium hansenii</name>
    <dbReference type="NCBI Taxonomy" id="394964"/>
    <lineage>
        <taxon>Bacteria</taxon>
        <taxon>Bacillati</taxon>
        <taxon>Actinomycetota</taxon>
        <taxon>Actinomycetes</taxon>
        <taxon>Mycobacteriales</taxon>
        <taxon>Corynebacteriaceae</taxon>
        <taxon>Corynebacterium</taxon>
    </lineage>
</organism>
<keyword evidence="2" id="KW-1185">Reference proteome</keyword>
<dbReference type="EMBL" id="JBHRZN010000002">
    <property type="protein sequence ID" value="MFC3850097.1"/>
    <property type="molecule type" value="Genomic_DNA"/>
</dbReference>
<name>A0ABV7ZRN3_9CORY</name>
<evidence type="ECO:0000313" key="1">
    <source>
        <dbReference type="EMBL" id="MFC3850097.1"/>
    </source>
</evidence>
<proteinExistence type="predicted"/>
<evidence type="ECO:0000313" key="2">
    <source>
        <dbReference type="Proteomes" id="UP001595751"/>
    </source>
</evidence>
<gene>
    <name evidence="1" type="ORF">ACFORJ_07950</name>
</gene>
<dbReference type="RefSeq" id="WP_153251655.1">
    <property type="nucleotide sequence ID" value="NZ_CP047211.1"/>
</dbReference>
<reference evidence="2" key="1">
    <citation type="journal article" date="2019" name="Int. J. Syst. Evol. Microbiol.">
        <title>The Global Catalogue of Microorganisms (GCM) 10K type strain sequencing project: providing services to taxonomists for standard genome sequencing and annotation.</title>
        <authorList>
            <consortium name="The Broad Institute Genomics Platform"/>
            <consortium name="The Broad Institute Genome Sequencing Center for Infectious Disease"/>
            <person name="Wu L."/>
            <person name="Ma J."/>
        </authorList>
    </citation>
    <scope>NUCLEOTIDE SEQUENCE [LARGE SCALE GENOMIC DNA]</scope>
    <source>
        <strain evidence="2">CCUG 53252</strain>
    </source>
</reference>
<dbReference type="Proteomes" id="UP001595751">
    <property type="component" value="Unassembled WGS sequence"/>
</dbReference>
<protein>
    <submittedName>
        <fullName evidence="1">Uncharacterized protein</fullName>
    </submittedName>
</protein>
<accession>A0ABV7ZRN3</accession>
<sequence>MTAEDDDREAWRWWESLPPGRRAGIHRWIESKKHEPDEIPGQLAIEMKEAQQ</sequence>